<reference evidence="3" key="1">
    <citation type="submission" date="2014-07" db="EMBL/GenBank/DDBJ databases">
        <authorList>
            <person name="Urmite Genomes Urmite Genomes"/>
        </authorList>
    </citation>
    <scope>NUCLEOTIDE SEQUENCE</scope>
    <source>
        <strain evidence="3">11W110_air</strain>
    </source>
</reference>
<feature type="transmembrane region" description="Helical" evidence="1">
    <location>
        <begin position="21"/>
        <end position="43"/>
    </location>
</feature>
<keyword evidence="1" id="KW-0812">Transmembrane</keyword>
<dbReference type="AlphaFoldDB" id="A0A078MIU3"/>
<evidence type="ECO:0000256" key="1">
    <source>
        <dbReference type="SAM" id="Phobius"/>
    </source>
</evidence>
<feature type="transmembrane region" description="Helical" evidence="1">
    <location>
        <begin position="347"/>
        <end position="368"/>
    </location>
</feature>
<gene>
    <name evidence="3" type="ORF">BN1051_00620</name>
</gene>
<sequence>MPSPGDGPPDRAARDLPSSATVLDWAFFIFGGVAAAWFAVLLLEESLHWRQIWFLVVFWAALAYLVLPRLHRILTRIYIPDYFMGRTRTSDGLFGDAVNLAFRGGEDQLRTALEQAGWTAADPVTLQSSRRIVTASLLHRSYPQAPVSPLFLFDRQQDFAYQQELDGDPRRRHHVRFWRCPEGWMLPGGIAVDWLAAAEYDSAVGLSFFTLQVTHRIGADIDRERDHVVSTLTGACPEISVDEIRDFSTGYHSRNGGGDSFVTDGDLPVLDVGRVPVPPGRAYTAERAAEPRRPLQTSVGAGLVFLRALAALVPAWAFLAQPDAGPWRSFLLGEGQDVADLGTANGIIGGALLAFACVEAALGIFILRGGNRSRLAAMSLSAAAILGQVTAVSAGGPAVPLEVNLPGYSLDVLLILALSSPRARLYAHRGRGRARRLARPGR</sequence>
<keyword evidence="1" id="KW-1133">Transmembrane helix</keyword>
<keyword evidence="1" id="KW-0472">Membrane</keyword>
<dbReference type="PATRIC" id="fig|1461584.3.peg.610"/>
<organism evidence="3">
    <name type="scientific">Arthrobacter saudimassiliensis</name>
    <dbReference type="NCBI Taxonomy" id="1461584"/>
    <lineage>
        <taxon>Bacteria</taxon>
        <taxon>Bacillati</taxon>
        <taxon>Actinomycetota</taxon>
        <taxon>Actinomycetes</taxon>
        <taxon>Micrococcales</taxon>
        <taxon>Micrococcaceae</taxon>
        <taxon>Arthrobacter</taxon>
    </lineage>
</organism>
<feature type="transmembrane region" description="Helical" evidence="1">
    <location>
        <begin position="408"/>
        <end position="427"/>
    </location>
</feature>
<feature type="transmembrane region" description="Helical" evidence="1">
    <location>
        <begin position="299"/>
        <end position="319"/>
    </location>
</feature>
<feature type="domain" description="LssY-like C-terminal" evidence="2">
    <location>
        <begin position="77"/>
        <end position="267"/>
    </location>
</feature>
<feature type="transmembrane region" description="Helical" evidence="1">
    <location>
        <begin position="375"/>
        <end position="396"/>
    </location>
</feature>
<evidence type="ECO:0000259" key="2">
    <source>
        <dbReference type="Pfam" id="PF14067"/>
    </source>
</evidence>
<accession>A0A078MIU3</accession>
<dbReference type="InterPro" id="IPR025902">
    <property type="entry name" value="LssY-like-C_dom"/>
</dbReference>
<name>A0A078MIU3_9MICC</name>
<evidence type="ECO:0000313" key="3">
    <source>
        <dbReference type="EMBL" id="CEA07308.1"/>
    </source>
</evidence>
<dbReference type="Pfam" id="PF14067">
    <property type="entry name" value="LssY_C"/>
    <property type="match status" value="1"/>
</dbReference>
<proteinExistence type="predicted"/>
<feature type="transmembrane region" description="Helical" evidence="1">
    <location>
        <begin position="49"/>
        <end position="67"/>
    </location>
</feature>
<dbReference type="EMBL" id="LN483070">
    <property type="protein sequence ID" value="CEA07308.1"/>
    <property type="molecule type" value="Genomic_DNA"/>
</dbReference>
<protein>
    <recommendedName>
        <fullName evidence="2">LssY-like C-terminal domain-containing protein</fullName>
    </recommendedName>
</protein>